<keyword evidence="2" id="KW-1185">Reference proteome</keyword>
<organism evidence="1 2">
    <name type="scientific">Halodesulfovibrio aestuarii</name>
    <dbReference type="NCBI Taxonomy" id="126333"/>
    <lineage>
        <taxon>Bacteria</taxon>
        <taxon>Pseudomonadati</taxon>
        <taxon>Thermodesulfobacteriota</taxon>
        <taxon>Desulfovibrionia</taxon>
        <taxon>Desulfovibrionales</taxon>
        <taxon>Desulfovibrionaceae</taxon>
        <taxon>Halodesulfovibrio</taxon>
    </lineage>
</organism>
<protein>
    <submittedName>
        <fullName evidence="1">DUF1302 family protein</fullName>
    </submittedName>
</protein>
<evidence type="ECO:0000313" key="1">
    <source>
        <dbReference type="EMBL" id="MEZ6852335.1"/>
    </source>
</evidence>
<dbReference type="RefSeq" id="WP_371149875.1">
    <property type="nucleotide sequence ID" value="NZ_JBFSOO010000001.1"/>
</dbReference>
<evidence type="ECO:0000313" key="2">
    <source>
        <dbReference type="Proteomes" id="UP001568358"/>
    </source>
</evidence>
<accession>A0ABV4JNK2</accession>
<comment type="caution">
    <text evidence="1">The sequence shown here is derived from an EMBL/GenBank/DDBJ whole genome shotgun (WGS) entry which is preliminary data.</text>
</comment>
<gene>
    <name evidence="1" type="ORF">AB2Z07_02105</name>
</gene>
<name>A0ABV4JNK2_9BACT</name>
<sequence length="387" mass="43690">MESRNQLAVRDFSMPVSVLQRLSLEFSASKEDVNLFASTYLEQELAAFTWKNSDYKVWDVRPREIYVEYDKPGLNLFIGKRFMRWGSADGINPLDVVNPVDVVDPISTGRSNTRTPVFMSGLEVVQGDWSIEAVFLPVAAVQGIPLYGTPWEPEAIKALREMERAGCSVDVQDGNEPDRWFQQVEYGVHISTVLKGVDLEGVFFHGYENSPVWQSVAGDRGTVVFPEYKEFSALGFIFAKGFEKNTLRGEFAYKPDYPCVLNDSCMPGRVDLFQAVLGWDYDIDGIYYCNLQVFGEGYGIGSRHELYRHGVTYSVNGTWLADTLTVGVRGQIYTDGQGAQTELFAEYVITDNWNLYSGIMLWSGAPDSFLGQYGDNDFVYCTLRYSF</sequence>
<dbReference type="Proteomes" id="UP001568358">
    <property type="component" value="Unassembled WGS sequence"/>
</dbReference>
<proteinExistence type="predicted"/>
<dbReference type="EMBL" id="JBFSOO010000001">
    <property type="protein sequence ID" value="MEZ6852335.1"/>
    <property type="molecule type" value="Genomic_DNA"/>
</dbReference>
<reference evidence="1 2" key="1">
    <citation type="submission" date="2024-07" db="EMBL/GenBank/DDBJ databases">
        <title>Active virus-host system and metabolic interactions in a Lokiarchaeon culture.</title>
        <authorList>
            <person name="Ponce Toledo R.I."/>
            <person name="Rodrigues Oliveira T."/>
            <person name="Schleper C."/>
        </authorList>
    </citation>
    <scope>NUCLEOTIDE SEQUENCE [LARGE SCALE GENOMIC DNA]</scope>
    <source>
        <strain evidence="1 2">B35</strain>
    </source>
</reference>